<reference evidence="3" key="1">
    <citation type="journal article" date="2019" name="Int. J. Syst. Evol. Microbiol.">
        <title>The Global Catalogue of Microorganisms (GCM) 10K type strain sequencing project: providing services to taxonomists for standard genome sequencing and annotation.</title>
        <authorList>
            <consortium name="The Broad Institute Genomics Platform"/>
            <consortium name="The Broad Institute Genome Sequencing Center for Infectious Disease"/>
            <person name="Wu L."/>
            <person name="Ma J."/>
        </authorList>
    </citation>
    <scope>NUCLEOTIDE SEQUENCE [LARGE SCALE GENOMIC DNA]</scope>
    <source>
        <strain evidence="3">JCM 31404</strain>
    </source>
</reference>
<dbReference type="Proteomes" id="UP000634308">
    <property type="component" value="Unassembled WGS sequence"/>
</dbReference>
<sequence>MAHSITETELQRVLTRGQRDPEWEAGRRAMLARSRGAASRPVQVDQADKVPAKWHGGAEQSCVTRTDEQSLLHWNVIILQSGKLKSTRTRQKRQRIHRLKTRNGLKTILLRK</sequence>
<gene>
    <name evidence="2" type="ORF">GCM10008959_25680</name>
</gene>
<evidence type="ECO:0000313" key="2">
    <source>
        <dbReference type="EMBL" id="GGR62531.1"/>
    </source>
</evidence>
<feature type="region of interest" description="Disordered" evidence="1">
    <location>
        <begin position="1"/>
        <end position="21"/>
    </location>
</feature>
<evidence type="ECO:0000313" key="3">
    <source>
        <dbReference type="Proteomes" id="UP000634308"/>
    </source>
</evidence>
<name>A0ABQ2RT09_9DEIO</name>
<accession>A0ABQ2RT09</accession>
<organism evidence="2 3">
    <name type="scientific">Deinococcus seoulensis</name>
    <dbReference type="NCBI Taxonomy" id="1837379"/>
    <lineage>
        <taxon>Bacteria</taxon>
        <taxon>Thermotogati</taxon>
        <taxon>Deinococcota</taxon>
        <taxon>Deinococci</taxon>
        <taxon>Deinococcales</taxon>
        <taxon>Deinococcaceae</taxon>
        <taxon>Deinococcus</taxon>
    </lineage>
</organism>
<dbReference type="EMBL" id="BMQM01000017">
    <property type="protein sequence ID" value="GGR62531.1"/>
    <property type="molecule type" value="Genomic_DNA"/>
</dbReference>
<evidence type="ECO:0000256" key="1">
    <source>
        <dbReference type="SAM" id="MobiDB-lite"/>
    </source>
</evidence>
<proteinExistence type="predicted"/>
<comment type="caution">
    <text evidence="2">The sequence shown here is derived from an EMBL/GenBank/DDBJ whole genome shotgun (WGS) entry which is preliminary data.</text>
</comment>
<protein>
    <submittedName>
        <fullName evidence="2">Uncharacterized protein</fullName>
    </submittedName>
</protein>
<keyword evidence="3" id="KW-1185">Reference proteome</keyword>